<protein>
    <submittedName>
        <fullName evidence="2">Uncharacterized protein</fullName>
    </submittedName>
</protein>
<comment type="caution">
    <text evidence="2">The sequence shown here is derived from an EMBL/GenBank/DDBJ whole genome shotgun (WGS) entry which is preliminary data.</text>
</comment>
<sequence>MLPSRKGASKLEPYTDELLELRGKHSLEVIREYLEEKYNIEITRSAINAFVKRRQKILASHSSTQPTPLVPSEEPKMAPAAVQRSHVAERLPSATSNKVETPVVVDVWAGKVKL</sequence>
<evidence type="ECO:0000256" key="1">
    <source>
        <dbReference type="SAM" id="MobiDB-lite"/>
    </source>
</evidence>
<dbReference type="RefSeq" id="WP_128343918.1">
    <property type="nucleotide sequence ID" value="NZ_CAWOMG010000190.1"/>
</dbReference>
<proteinExistence type="predicted"/>
<accession>A0AA42R9E7</accession>
<gene>
    <name evidence="2" type="ORF">N5I20_13555</name>
</gene>
<dbReference type="Proteomes" id="UP001161704">
    <property type="component" value="Unassembled WGS sequence"/>
</dbReference>
<name>A0AA42R9E7_AERCA</name>
<dbReference type="EMBL" id="JAOCIZ010000052">
    <property type="protein sequence ID" value="MDH1506086.1"/>
    <property type="molecule type" value="Genomic_DNA"/>
</dbReference>
<organism evidence="2 3">
    <name type="scientific">Aeromonas caviae</name>
    <name type="common">Aeromonas punctata</name>
    <dbReference type="NCBI Taxonomy" id="648"/>
    <lineage>
        <taxon>Bacteria</taxon>
        <taxon>Pseudomonadati</taxon>
        <taxon>Pseudomonadota</taxon>
        <taxon>Gammaproteobacteria</taxon>
        <taxon>Aeromonadales</taxon>
        <taxon>Aeromonadaceae</taxon>
        <taxon>Aeromonas</taxon>
    </lineage>
</organism>
<feature type="region of interest" description="Disordered" evidence="1">
    <location>
        <begin position="60"/>
        <end position="93"/>
    </location>
</feature>
<evidence type="ECO:0000313" key="2">
    <source>
        <dbReference type="EMBL" id="MDH1506086.1"/>
    </source>
</evidence>
<dbReference type="AlphaFoldDB" id="A0AA42R9E7"/>
<reference evidence="2" key="1">
    <citation type="submission" date="2022-09" db="EMBL/GenBank/DDBJ databases">
        <title>Intensive care unit water sources are persistently colonized with multi-drug resistant bacteria and are the site of extensive horizontal gene transfer of antibiotic resistance genes.</title>
        <authorList>
            <person name="Diorio-Toth L."/>
        </authorList>
    </citation>
    <scope>NUCLEOTIDE SEQUENCE</scope>
    <source>
        <strain evidence="2">GD03710</strain>
    </source>
</reference>
<evidence type="ECO:0000313" key="3">
    <source>
        <dbReference type="Proteomes" id="UP001161704"/>
    </source>
</evidence>